<dbReference type="Proteomes" id="UP000008311">
    <property type="component" value="Unassembled WGS sequence"/>
</dbReference>
<protein>
    <submittedName>
        <fullName evidence="1">Uncharacterized protein</fullName>
    </submittedName>
</protein>
<evidence type="ECO:0000313" key="2">
    <source>
        <dbReference type="Proteomes" id="UP000008311"/>
    </source>
</evidence>
<organism evidence="1 2">
    <name type="scientific">Ricinus communis</name>
    <name type="common">Castor bean</name>
    <dbReference type="NCBI Taxonomy" id="3988"/>
    <lineage>
        <taxon>Eukaryota</taxon>
        <taxon>Viridiplantae</taxon>
        <taxon>Streptophyta</taxon>
        <taxon>Embryophyta</taxon>
        <taxon>Tracheophyta</taxon>
        <taxon>Spermatophyta</taxon>
        <taxon>Magnoliopsida</taxon>
        <taxon>eudicotyledons</taxon>
        <taxon>Gunneridae</taxon>
        <taxon>Pentapetalae</taxon>
        <taxon>rosids</taxon>
        <taxon>fabids</taxon>
        <taxon>Malpighiales</taxon>
        <taxon>Euphorbiaceae</taxon>
        <taxon>Acalyphoideae</taxon>
        <taxon>Acalypheae</taxon>
        <taxon>Ricinus</taxon>
    </lineage>
</organism>
<gene>
    <name evidence="1" type="ORF">RCOM_1079270</name>
</gene>
<reference evidence="2" key="1">
    <citation type="journal article" date="2010" name="Nat. Biotechnol.">
        <title>Draft genome sequence of the oilseed species Ricinus communis.</title>
        <authorList>
            <person name="Chan A.P."/>
            <person name="Crabtree J."/>
            <person name="Zhao Q."/>
            <person name="Lorenzi H."/>
            <person name="Orvis J."/>
            <person name="Puiu D."/>
            <person name="Melake-Berhan A."/>
            <person name="Jones K.M."/>
            <person name="Redman J."/>
            <person name="Chen G."/>
            <person name="Cahoon E.B."/>
            <person name="Gedil M."/>
            <person name="Stanke M."/>
            <person name="Haas B.J."/>
            <person name="Wortman J.R."/>
            <person name="Fraser-Liggett C.M."/>
            <person name="Ravel J."/>
            <person name="Rabinowicz P.D."/>
        </authorList>
    </citation>
    <scope>NUCLEOTIDE SEQUENCE [LARGE SCALE GENOMIC DNA]</scope>
    <source>
        <strain evidence="2">cv. Hale</strain>
    </source>
</reference>
<proteinExistence type="predicted"/>
<dbReference type="InParanoid" id="B9RMB6"/>
<sequence>MVIIGCRLLGLVCGGELEVRGCSKLGDWLTLEQLLRIAQKKISVAVAMC</sequence>
<dbReference type="EMBL" id="EQ973789">
    <property type="protein sequence ID" value="EEF47439.1"/>
    <property type="molecule type" value="Genomic_DNA"/>
</dbReference>
<accession>B9RMB6</accession>
<name>B9RMB6_RICCO</name>
<keyword evidence="2" id="KW-1185">Reference proteome</keyword>
<dbReference type="AlphaFoldDB" id="B9RMB6"/>
<evidence type="ECO:0000313" key="1">
    <source>
        <dbReference type="EMBL" id="EEF47439.1"/>
    </source>
</evidence>